<evidence type="ECO:0000256" key="2">
    <source>
        <dbReference type="ARBA" id="ARBA00023125"/>
    </source>
</evidence>
<evidence type="ECO:0000256" key="1">
    <source>
        <dbReference type="ARBA" id="ARBA00023015"/>
    </source>
</evidence>
<dbReference type="Proteomes" id="UP000251205">
    <property type="component" value="Unassembled WGS sequence"/>
</dbReference>
<dbReference type="Pfam" id="PF09339">
    <property type="entry name" value="HTH_IclR"/>
    <property type="match status" value="1"/>
</dbReference>
<dbReference type="OrthoDB" id="6057486at2"/>
<evidence type="ECO:0000259" key="5">
    <source>
        <dbReference type="PROSITE" id="PS51077"/>
    </source>
</evidence>
<dbReference type="PROSITE" id="PS51078">
    <property type="entry name" value="ICLR_ED"/>
    <property type="match status" value="1"/>
</dbReference>
<organism evidence="7 8">
    <name type="scientific">Rhizobium tropici</name>
    <dbReference type="NCBI Taxonomy" id="398"/>
    <lineage>
        <taxon>Bacteria</taxon>
        <taxon>Pseudomonadati</taxon>
        <taxon>Pseudomonadota</taxon>
        <taxon>Alphaproteobacteria</taxon>
        <taxon>Hyphomicrobiales</taxon>
        <taxon>Rhizobiaceae</taxon>
        <taxon>Rhizobium/Agrobacterium group</taxon>
        <taxon>Rhizobium</taxon>
    </lineage>
</organism>
<dbReference type="RefSeq" id="WP_112342387.1">
    <property type="nucleotide sequence ID" value="NZ_QMKK01000035.1"/>
</dbReference>
<dbReference type="Pfam" id="PF01614">
    <property type="entry name" value="IclR_C"/>
    <property type="match status" value="1"/>
</dbReference>
<dbReference type="Gene3D" id="3.30.450.40">
    <property type="match status" value="1"/>
</dbReference>
<evidence type="ECO:0000256" key="4">
    <source>
        <dbReference type="SAM" id="MobiDB-lite"/>
    </source>
</evidence>
<proteinExistence type="predicted"/>
<dbReference type="AlphaFoldDB" id="A0A329YBV8"/>
<dbReference type="InterPro" id="IPR005471">
    <property type="entry name" value="Tscrpt_reg_IclR_N"/>
</dbReference>
<feature type="domain" description="HTH iclR-type" evidence="5">
    <location>
        <begin position="14"/>
        <end position="75"/>
    </location>
</feature>
<keyword evidence="1" id="KW-0805">Transcription regulation</keyword>
<dbReference type="PANTHER" id="PTHR30136:SF35">
    <property type="entry name" value="HTH-TYPE TRANSCRIPTIONAL REGULATOR RV1719"/>
    <property type="match status" value="1"/>
</dbReference>
<dbReference type="InterPro" id="IPR050707">
    <property type="entry name" value="HTH_MetabolicPath_Reg"/>
</dbReference>
<sequence length="290" mass="31564">MTDISEDAAQKYRIPVIEQMVEVFALLERTPEGATIRDVVKAVKLSRTTVYRMLNTLSAHDFVHRSPAGSYTLGRRLLTLAAHVAPTVASYDLLAIAQPHLNRISELLGEGSKLTVPSGDNILVVASAQGHGQYALSATAGQRLPFHAGAAGKILLAFSLQEDIERRLTKLERFTNQTITDPNKMLEELALIRKQNWARDMGEQMSGVHAIAAPVRDHQDTVIAAVSVPFVTGVDEKRVAEIRQAVIAAAQSITNDIRSATPEMPSAHLAAEKPAIKRTNQGMAAKPKQR</sequence>
<dbReference type="InterPro" id="IPR029016">
    <property type="entry name" value="GAF-like_dom_sf"/>
</dbReference>
<dbReference type="Gene3D" id="1.10.10.10">
    <property type="entry name" value="Winged helix-like DNA-binding domain superfamily/Winged helix DNA-binding domain"/>
    <property type="match status" value="1"/>
</dbReference>
<evidence type="ECO:0000256" key="3">
    <source>
        <dbReference type="ARBA" id="ARBA00023163"/>
    </source>
</evidence>
<dbReference type="InterPro" id="IPR036390">
    <property type="entry name" value="WH_DNA-bd_sf"/>
</dbReference>
<name>A0A329YBV8_RHITR</name>
<dbReference type="SUPFAM" id="SSF46785">
    <property type="entry name" value="Winged helix' DNA-binding domain"/>
    <property type="match status" value="1"/>
</dbReference>
<keyword evidence="3" id="KW-0804">Transcription</keyword>
<feature type="domain" description="IclR-ED" evidence="6">
    <location>
        <begin position="76"/>
        <end position="259"/>
    </location>
</feature>
<evidence type="ECO:0000313" key="8">
    <source>
        <dbReference type="Proteomes" id="UP000251205"/>
    </source>
</evidence>
<dbReference type="EMBL" id="QMKK01000035">
    <property type="protein sequence ID" value="RAX40936.1"/>
    <property type="molecule type" value="Genomic_DNA"/>
</dbReference>
<protein>
    <submittedName>
        <fullName evidence="7">IclR family transcriptional regulator</fullName>
    </submittedName>
</protein>
<dbReference type="SMART" id="SM00346">
    <property type="entry name" value="HTH_ICLR"/>
    <property type="match status" value="1"/>
</dbReference>
<comment type="caution">
    <text evidence="7">The sequence shown here is derived from an EMBL/GenBank/DDBJ whole genome shotgun (WGS) entry which is preliminary data.</text>
</comment>
<dbReference type="InterPro" id="IPR014757">
    <property type="entry name" value="Tscrpt_reg_IclR_C"/>
</dbReference>
<dbReference type="GO" id="GO:0003700">
    <property type="term" value="F:DNA-binding transcription factor activity"/>
    <property type="evidence" value="ECO:0007669"/>
    <property type="project" value="TreeGrafter"/>
</dbReference>
<accession>A0A329YBV8</accession>
<reference evidence="7 8" key="1">
    <citation type="submission" date="2018-06" db="EMBL/GenBank/DDBJ databases">
        <title>Whole Genome Sequence of an efficient microsymbiont, Rhizobium tropici.</title>
        <authorList>
            <person name="Srinivasan R."/>
            <person name="Singh H.V."/>
            <person name="Srivastava R."/>
            <person name="Kumari B."/>
            <person name="Radhakrishna A."/>
        </authorList>
    </citation>
    <scope>NUCLEOTIDE SEQUENCE [LARGE SCALE GENOMIC DNA]</scope>
    <source>
        <strain evidence="7 8">IGFRI Rhizo-19</strain>
    </source>
</reference>
<feature type="region of interest" description="Disordered" evidence="4">
    <location>
        <begin position="265"/>
        <end position="290"/>
    </location>
</feature>
<gene>
    <name evidence="7" type="ORF">DQ393_14085</name>
</gene>
<dbReference type="PROSITE" id="PS51077">
    <property type="entry name" value="HTH_ICLR"/>
    <property type="match status" value="1"/>
</dbReference>
<evidence type="ECO:0000259" key="6">
    <source>
        <dbReference type="PROSITE" id="PS51078"/>
    </source>
</evidence>
<dbReference type="PANTHER" id="PTHR30136">
    <property type="entry name" value="HELIX-TURN-HELIX TRANSCRIPTIONAL REGULATOR, ICLR FAMILY"/>
    <property type="match status" value="1"/>
</dbReference>
<keyword evidence="2" id="KW-0238">DNA-binding</keyword>
<dbReference type="InterPro" id="IPR036388">
    <property type="entry name" value="WH-like_DNA-bd_sf"/>
</dbReference>
<evidence type="ECO:0000313" key="7">
    <source>
        <dbReference type="EMBL" id="RAX40936.1"/>
    </source>
</evidence>
<dbReference type="SUPFAM" id="SSF55781">
    <property type="entry name" value="GAF domain-like"/>
    <property type="match status" value="1"/>
</dbReference>
<dbReference type="GO" id="GO:0045892">
    <property type="term" value="P:negative regulation of DNA-templated transcription"/>
    <property type="evidence" value="ECO:0007669"/>
    <property type="project" value="TreeGrafter"/>
</dbReference>
<dbReference type="GO" id="GO:0003677">
    <property type="term" value="F:DNA binding"/>
    <property type="evidence" value="ECO:0007669"/>
    <property type="project" value="UniProtKB-KW"/>
</dbReference>